<dbReference type="AlphaFoldDB" id="A0A2K1QYU1"/>
<evidence type="ECO:0000313" key="3">
    <source>
        <dbReference type="Proteomes" id="UP000243797"/>
    </source>
</evidence>
<dbReference type="EMBL" id="NKHZ01000025">
    <property type="protein sequence ID" value="PNS20221.1"/>
    <property type="molecule type" value="Genomic_DNA"/>
</dbReference>
<organism evidence="2 3">
    <name type="scientific">Sphaceloma murrayae</name>
    <dbReference type="NCBI Taxonomy" id="2082308"/>
    <lineage>
        <taxon>Eukaryota</taxon>
        <taxon>Fungi</taxon>
        <taxon>Dikarya</taxon>
        <taxon>Ascomycota</taxon>
        <taxon>Pezizomycotina</taxon>
        <taxon>Dothideomycetes</taxon>
        <taxon>Dothideomycetidae</taxon>
        <taxon>Myriangiales</taxon>
        <taxon>Elsinoaceae</taxon>
        <taxon>Sphaceloma</taxon>
    </lineage>
</organism>
<proteinExistence type="predicted"/>
<keyword evidence="3" id="KW-1185">Reference proteome</keyword>
<dbReference type="OrthoDB" id="3895532at2759"/>
<name>A0A2K1QYU1_9PEZI</name>
<evidence type="ECO:0000313" key="2">
    <source>
        <dbReference type="EMBL" id="PNS20221.1"/>
    </source>
</evidence>
<feature type="compositionally biased region" description="Polar residues" evidence="1">
    <location>
        <begin position="71"/>
        <end position="95"/>
    </location>
</feature>
<feature type="region of interest" description="Disordered" evidence="1">
    <location>
        <begin position="41"/>
        <end position="95"/>
    </location>
</feature>
<evidence type="ECO:0000256" key="1">
    <source>
        <dbReference type="SAM" id="MobiDB-lite"/>
    </source>
</evidence>
<protein>
    <submittedName>
        <fullName evidence="2">Uncharacterized protein</fullName>
    </submittedName>
</protein>
<dbReference type="STRING" id="2082308.A0A2K1QYU1"/>
<gene>
    <name evidence="2" type="ORF">CAC42_5671</name>
</gene>
<accession>A0A2K1QYU1</accession>
<comment type="caution">
    <text evidence="2">The sequence shown here is derived from an EMBL/GenBank/DDBJ whole genome shotgun (WGS) entry which is preliminary data.</text>
</comment>
<reference evidence="2 3" key="1">
    <citation type="submission" date="2017-06" db="EMBL/GenBank/DDBJ databases">
        <title>Draft genome sequence of a variant of Elsinoe murrayae.</title>
        <authorList>
            <person name="Cheng Q."/>
        </authorList>
    </citation>
    <scope>NUCLEOTIDE SEQUENCE [LARGE SCALE GENOMIC DNA]</scope>
    <source>
        <strain evidence="2 3">CQ-2017a</strain>
    </source>
</reference>
<dbReference type="Proteomes" id="UP000243797">
    <property type="component" value="Unassembled WGS sequence"/>
</dbReference>
<sequence>MVSAKDLKGMGMERVRHHPIRVEPAGRGGPRVVHFLEGDNEAAPAWPHPTQAPPQMPIKPKRSTREHLSKQSKISNNPTGLRQAPNSTQHRPQAHSQHAFLVELPGEFTDVMEKEAVVTGPVIRQVASYDTFTLPSRMATPQPESTTGSANSQAGLAPVMELPGSTIPPSPIDSFGFKAELPGSTPMVAEKDAGPLPPTELPGSVPYQAELAKRMANAAFCAAR</sequence>
<feature type="compositionally biased region" description="Pro residues" evidence="1">
    <location>
        <begin position="46"/>
        <end position="57"/>
    </location>
</feature>
<dbReference type="InParanoid" id="A0A2K1QYU1"/>